<dbReference type="Pfam" id="PF01486">
    <property type="entry name" value="K-box"/>
    <property type="match status" value="1"/>
</dbReference>
<feature type="region of interest" description="Disordered" evidence="6">
    <location>
        <begin position="175"/>
        <end position="207"/>
    </location>
</feature>
<keyword evidence="3" id="KW-0238">DNA-binding</keyword>
<dbReference type="EMBL" id="HM011587">
    <property type="protein sequence ID" value="ADG59811.1"/>
    <property type="molecule type" value="mRNA"/>
</dbReference>
<organism evidence="9">
    <name type="scientific">Erythranthe guttata</name>
    <name type="common">Yellow monkey flower</name>
    <name type="synonym">Mimulus guttatus</name>
    <dbReference type="NCBI Taxonomy" id="4155"/>
    <lineage>
        <taxon>Eukaryota</taxon>
        <taxon>Viridiplantae</taxon>
        <taxon>Streptophyta</taxon>
        <taxon>Embryophyta</taxon>
        <taxon>Tracheophyta</taxon>
        <taxon>Spermatophyta</taxon>
        <taxon>Magnoliopsida</taxon>
        <taxon>eudicotyledons</taxon>
        <taxon>Gunneridae</taxon>
        <taxon>Pentapetalae</taxon>
        <taxon>asterids</taxon>
        <taxon>lamiids</taxon>
        <taxon>Lamiales</taxon>
        <taxon>Phrymaceae</taxon>
        <taxon>Erythranthe</taxon>
    </lineage>
</organism>
<evidence type="ECO:0000256" key="2">
    <source>
        <dbReference type="ARBA" id="ARBA00023015"/>
    </source>
</evidence>
<dbReference type="PRINTS" id="PR00404">
    <property type="entry name" value="MADSDOMAIN"/>
</dbReference>
<evidence type="ECO:0000256" key="1">
    <source>
        <dbReference type="ARBA" id="ARBA00004123"/>
    </source>
</evidence>
<dbReference type="InterPro" id="IPR036879">
    <property type="entry name" value="TF_MADSbox_sf"/>
</dbReference>
<dbReference type="AlphaFoldDB" id="D6QWL3"/>
<evidence type="ECO:0000256" key="6">
    <source>
        <dbReference type="SAM" id="MobiDB-lite"/>
    </source>
</evidence>
<gene>
    <name evidence="9" type="primary">SQUA</name>
</gene>
<dbReference type="FunFam" id="3.40.1810.10:FF:000045">
    <property type="entry name" value="Floral homeotic protein APETALA 1"/>
    <property type="match status" value="1"/>
</dbReference>
<dbReference type="InterPro" id="IPR033896">
    <property type="entry name" value="MEF2-like_N"/>
</dbReference>
<evidence type="ECO:0000259" key="8">
    <source>
        <dbReference type="PROSITE" id="PS51297"/>
    </source>
</evidence>
<keyword evidence="5" id="KW-0539">Nucleus</keyword>
<dbReference type="GO" id="GO:0003700">
    <property type="term" value="F:DNA-binding transcription factor activity"/>
    <property type="evidence" value="ECO:0007669"/>
    <property type="project" value="InterPro"/>
</dbReference>
<keyword evidence="2" id="KW-0805">Transcription regulation</keyword>
<comment type="subcellular location">
    <subcellularLocation>
        <location evidence="1">Nucleus</location>
    </subcellularLocation>
</comment>
<dbReference type="InterPro" id="IPR002100">
    <property type="entry name" value="TF_MADSbox"/>
</dbReference>
<evidence type="ECO:0000256" key="4">
    <source>
        <dbReference type="ARBA" id="ARBA00023163"/>
    </source>
</evidence>
<dbReference type="InterPro" id="IPR050142">
    <property type="entry name" value="MADS-box/MEF2_TF"/>
</dbReference>
<dbReference type="PROSITE" id="PS00350">
    <property type="entry name" value="MADS_BOX_1"/>
    <property type="match status" value="1"/>
</dbReference>
<evidence type="ECO:0000313" key="9">
    <source>
        <dbReference type="EMBL" id="ADG59811.1"/>
    </source>
</evidence>
<protein>
    <submittedName>
        <fullName evidence="9">SQUAMOSA</fullName>
    </submittedName>
</protein>
<dbReference type="InterPro" id="IPR002487">
    <property type="entry name" value="TF_Kbox"/>
</dbReference>
<dbReference type="SMART" id="SM00432">
    <property type="entry name" value="MADS"/>
    <property type="match status" value="1"/>
</dbReference>
<dbReference type="Gene3D" id="3.40.1810.10">
    <property type="entry name" value="Transcription factor, MADS-box"/>
    <property type="match status" value="1"/>
</dbReference>
<dbReference type="SUPFAM" id="SSF55455">
    <property type="entry name" value="SRF-like"/>
    <property type="match status" value="1"/>
</dbReference>
<dbReference type="Pfam" id="PF00319">
    <property type="entry name" value="SRF-TF"/>
    <property type="match status" value="1"/>
</dbReference>
<feature type="compositionally biased region" description="Pro residues" evidence="6">
    <location>
        <begin position="197"/>
        <end position="207"/>
    </location>
</feature>
<dbReference type="GO" id="GO:0045944">
    <property type="term" value="P:positive regulation of transcription by RNA polymerase II"/>
    <property type="evidence" value="ECO:0007669"/>
    <property type="project" value="InterPro"/>
</dbReference>
<feature type="domain" description="MADS-box" evidence="7">
    <location>
        <begin position="1"/>
        <end position="61"/>
    </location>
</feature>
<dbReference type="PROSITE" id="PS50066">
    <property type="entry name" value="MADS_BOX_2"/>
    <property type="match status" value="1"/>
</dbReference>
<evidence type="ECO:0000256" key="3">
    <source>
        <dbReference type="ARBA" id="ARBA00023125"/>
    </source>
</evidence>
<dbReference type="CDD" id="cd00265">
    <property type="entry name" value="MADS_MEF2_like"/>
    <property type="match status" value="1"/>
</dbReference>
<name>D6QWL3_ERYGU</name>
<evidence type="ECO:0000256" key="5">
    <source>
        <dbReference type="ARBA" id="ARBA00023242"/>
    </source>
</evidence>
<evidence type="ECO:0000259" key="7">
    <source>
        <dbReference type="PROSITE" id="PS50066"/>
    </source>
</evidence>
<sequence length="254" mass="29188">MGRGKVQLKRIENKINRQVTFSKRRAGLLKKAHEISVLCDAEVALIVFSHKGKLFEYSTDSCMDSILEKYERYSFAERQLVAHEPDSPANWTLEYSKLKARIELLQRNHRHYMGEDLDSMSLKDLQNLEQQLDTSLKNIRTRKNQLLYDSISELQQKEKAIQEQNCMLTKQIKDKEQEVAAHPPPPQWEHHNHGGPSAPPALPPPPPQFLMTPQFPCLNIGGEYEGEGMEGRRNHQLDLTLDSFYSCNLGCFAS</sequence>
<proteinExistence type="evidence at transcript level"/>
<reference evidence="9" key="1">
    <citation type="journal article" date="2010" name="Plant J.">
        <title>SQUAMOSA-PROMOTER BINDING PROTEIN 1 initiates flowering in Antirrhinum majus through the activation of meristem identity genes.</title>
        <authorList>
            <person name="Preston J.C."/>
            <person name="Hileman L.C."/>
        </authorList>
    </citation>
    <scope>NUCLEOTIDE SEQUENCE</scope>
</reference>
<accession>D6QWL3</accession>
<dbReference type="GO" id="GO:0046983">
    <property type="term" value="F:protein dimerization activity"/>
    <property type="evidence" value="ECO:0007669"/>
    <property type="project" value="InterPro"/>
</dbReference>
<keyword evidence="4" id="KW-0804">Transcription</keyword>
<dbReference type="GO" id="GO:0000977">
    <property type="term" value="F:RNA polymerase II transcription regulatory region sequence-specific DNA binding"/>
    <property type="evidence" value="ECO:0007669"/>
    <property type="project" value="InterPro"/>
</dbReference>
<dbReference type="GO" id="GO:0005634">
    <property type="term" value="C:nucleus"/>
    <property type="evidence" value="ECO:0007669"/>
    <property type="project" value="UniProtKB-SubCell"/>
</dbReference>
<feature type="domain" description="K-box" evidence="8">
    <location>
        <begin position="88"/>
        <end position="178"/>
    </location>
</feature>
<dbReference type="PROSITE" id="PS51297">
    <property type="entry name" value="K_BOX"/>
    <property type="match status" value="1"/>
</dbReference>
<dbReference type="PANTHER" id="PTHR48019">
    <property type="entry name" value="SERUM RESPONSE FACTOR HOMOLOG"/>
    <property type="match status" value="1"/>
</dbReference>